<reference evidence="14 15" key="1">
    <citation type="submission" date="2019-09" db="EMBL/GenBank/DDBJ databases">
        <title>The hologenome of the rock-dwelling lichen Lasallia pustulata.</title>
        <authorList>
            <person name="Greshake Tzovaras B."/>
            <person name="Segers F."/>
            <person name="Bicker A."/>
            <person name="Dal Grande F."/>
            <person name="Otte J."/>
            <person name="Hankeln T."/>
            <person name="Schmitt I."/>
            <person name="Ebersberger I."/>
        </authorList>
    </citation>
    <scope>NUCLEOTIDE SEQUENCE [LARGE SCALE GENOMIC DNA]</scope>
    <source>
        <strain evidence="14">A1-1</strain>
    </source>
</reference>
<gene>
    <name evidence="14" type="ORF">FRX48_02250</name>
</gene>
<evidence type="ECO:0000313" key="15">
    <source>
        <dbReference type="Proteomes" id="UP000324767"/>
    </source>
</evidence>
<sequence>MPDHGSELLKRPLYVFDLPTELLATLHLKSSSASQHSTETETVPHRSDTATPAGTEQLEGTTQGTPSCVLCGATFLNVQEQRRHVKSNWHGYNLKQKLKGLKSTTENEFEKLVGDLNESISGSESSSESDRDTDTKDSTLTALLKKQAKIKDEGYHADFTPKKPKRGAGKPPLWWFSTPLLPTNTSLGIYRALFTDAEQEEESRIVDVLRGKQLLLTPTKPSPHTADGGVQLPSSLRSPQIFLCMIGGGHFAAMIVSLAPKIGKKATGVDERQATVIAHKTFHRYTTRRKQGGSQSANDSAKGPAHSAGSSLRRYNELALETEIRALLGEWKSMIDQSQLVFIRATSTTNRRTLFGPYDNQVLRHNDPRNRSFPFSTRRATQAELMRAFVELTRVKISQVDEAALAAAAAAEEATKDAALKTSSTPTKPLAPKPSKEEESASLHTSQLQALIRRSKAPAVLSYISSNTLSPDFVFHPASTQANHHAPTPLHLAASINSPAVILALLTKAGANPTNSNGEGKPPFDLTGDRASRDAFRVARSELGEDRWDWNAAHVPPAISKAEADKREERERLDAEKAEMGRRNVETERLRRETETAAVPQQGRKPTGRALAGMEKTGAERREEEARGMTPEMRARLERERRARAAEERIRRMAGGVQGGGAGR</sequence>
<feature type="domain" description="VLRF1" evidence="13">
    <location>
        <begin position="237"/>
        <end position="395"/>
    </location>
</feature>
<evidence type="ECO:0000256" key="10">
    <source>
        <dbReference type="PROSITE-ProRule" id="PRU00023"/>
    </source>
</evidence>
<dbReference type="InterPro" id="IPR013087">
    <property type="entry name" value="Znf_C2H2_type"/>
</dbReference>
<dbReference type="InterPro" id="IPR002110">
    <property type="entry name" value="Ankyrin_rpt"/>
</dbReference>
<evidence type="ECO:0000256" key="6">
    <source>
        <dbReference type="ARBA" id="ARBA00022759"/>
    </source>
</evidence>
<dbReference type="Pfam" id="PF18826">
    <property type="entry name" value="bVLRF1"/>
    <property type="match status" value="1"/>
</dbReference>
<comment type="caution">
    <text evidence="14">The sequence shown here is derived from an EMBL/GenBank/DDBJ whole genome shotgun (WGS) entry which is preliminary data.</text>
</comment>
<evidence type="ECO:0000256" key="7">
    <source>
        <dbReference type="ARBA" id="ARBA00022801"/>
    </source>
</evidence>
<dbReference type="AlphaFoldDB" id="A0A5M8PYT9"/>
<evidence type="ECO:0000259" key="13">
    <source>
        <dbReference type="PROSITE" id="PS52044"/>
    </source>
</evidence>
<keyword evidence="8 10" id="KW-0040">ANK repeat</keyword>
<feature type="compositionally biased region" description="Basic and acidic residues" evidence="12">
    <location>
        <begin position="38"/>
        <end position="48"/>
    </location>
</feature>
<comment type="domain">
    <text evidence="11">The VLRF1 domain mediates binding to the 60S ribosomal subunit.</text>
</comment>
<feature type="compositionally biased region" description="Basic and acidic residues" evidence="12">
    <location>
        <begin position="562"/>
        <end position="595"/>
    </location>
</feature>
<dbReference type="InterPro" id="IPR036770">
    <property type="entry name" value="Ankyrin_rpt-contain_sf"/>
</dbReference>
<evidence type="ECO:0000256" key="2">
    <source>
        <dbReference type="ARBA" id="ARBA00009262"/>
    </source>
</evidence>
<evidence type="ECO:0000256" key="5">
    <source>
        <dbReference type="ARBA" id="ARBA00022737"/>
    </source>
</evidence>
<evidence type="ECO:0000256" key="11">
    <source>
        <dbReference type="PROSITE-ProRule" id="PRU01389"/>
    </source>
</evidence>
<protein>
    <recommendedName>
        <fullName evidence="13">VLRF1 domain-containing protein</fullName>
    </recommendedName>
</protein>
<dbReference type="GO" id="GO:0016787">
    <property type="term" value="F:hydrolase activity"/>
    <property type="evidence" value="ECO:0007669"/>
    <property type="project" value="UniProtKB-KW"/>
</dbReference>
<proteinExistence type="inferred from homology"/>
<feature type="compositionally biased region" description="Basic and acidic residues" evidence="12">
    <location>
        <begin position="617"/>
        <end position="643"/>
    </location>
</feature>
<dbReference type="PROSITE" id="PS52044">
    <property type="entry name" value="VLRF1"/>
    <property type="match status" value="1"/>
</dbReference>
<comment type="similarity">
    <text evidence="2 11">Belongs to the ANKZF1/VMS1 family.</text>
</comment>
<keyword evidence="5" id="KW-0677">Repeat</keyword>
<keyword evidence="7 11" id="KW-0378">Hydrolase</keyword>
<evidence type="ECO:0000313" key="14">
    <source>
        <dbReference type="EMBL" id="KAA6413888.1"/>
    </source>
</evidence>
<dbReference type="GO" id="GO:0004519">
    <property type="term" value="F:endonuclease activity"/>
    <property type="evidence" value="ECO:0007669"/>
    <property type="project" value="UniProtKB-KW"/>
</dbReference>
<keyword evidence="6 11" id="KW-0255">Endonuclease</keyword>
<feature type="region of interest" description="Disordered" evidence="12">
    <location>
        <begin position="29"/>
        <end position="63"/>
    </location>
</feature>
<dbReference type="OrthoDB" id="429841at2759"/>
<comment type="subcellular location">
    <subcellularLocation>
        <location evidence="1">Cytoplasm</location>
    </subcellularLocation>
</comment>
<evidence type="ECO:0000256" key="1">
    <source>
        <dbReference type="ARBA" id="ARBA00004496"/>
    </source>
</evidence>
<dbReference type="GO" id="GO:0005737">
    <property type="term" value="C:cytoplasm"/>
    <property type="evidence" value="ECO:0007669"/>
    <property type="project" value="UniProtKB-SubCell"/>
</dbReference>
<dbReference type="Proteomes" id="UP000324767">
    <property type="component" value="Unassembled WGS sequence"/>
</dbReference>
<dbReference type="PROSITE" id="PS50297">
    <property type="entry name" value="ANK_REP_REGION"/>
    <property type="match status" value="1"/>
</dbReference>
<dbReference type="InterPro" id="IPR041175">
    <property type="entry name" value="VLRF1/Vms1"/>
</dbReference>
<evidence type="ECO:0000256" key="12">
    <source>
        <dbReference type="SAM" id="MobiDB-lite"/>
    </source>
</evidence>
<accession>A0A5M8PYT9</accession>
<feature type="region of interest" description="Disordered" evidence="12">
    <location>
        <begin position="285"/>
        <end position="309"/>
    </location>
</feature>
<feature type="repeat" description="ANK" evidence="10">
    <location>
        <begin position="485"/>
        <end position="518"/>
    </location>
</feature>
<keyword evidence="3 11" id="KW-0963">Cytoplasm</keyword>
<dbReference type="PANTHER" id="PTHR16036">
    <property type="entry name" value="ANKYRIN REPEAT AND ZINC FINGER DOMAIN-CONTAINING PROTEIN 1"/>
    <property type="match status" value="1"/>
</dbReference>
<organism evidence="14 15">
    <name type="scientific">Lasallia pustulata</name>
    <dbReference type="NCBI Taxonomy" id="136370"/>
    <lineage>
        <taxon>Eukaryota</taxon>
        <taxon>Fungi</taxon>
        <taxon>Dikarya</taxon>
        <taxon>Ascomycota</taxon>
        <taxon>Pezizomycotina</taxon>
        <taxon>Lecanoromycetes</taxon>
        <taxon>OSLEUM clade</taxon>
        <taxon>Umbilicariomycetidae</taxon>
        <taxon>Umbilicariales</taxon>
        <taxon>Umbilicariaceae</taxon>
        <taxon>Lasallia</taxon>
    </lineage>
</organism>
<dbReference type="PANTHER" id="PTHR16036:SF2">
    <property type="entry name" value="TRNA ENDONUCLEASE ANKZF1"/>
    <property type="match status" value="1"/>
</dbReference>
<dbReference type="GO" id="GO:0036503">
    <property type="term" value="P:ERAD pathway"/>
    <property type="evidence" value="ECO:0007669"/>
    <property type="project" value="TreeGrafter"/>
</dbReference>
<evidence type="ECO:0000256" key="3">
    <source>
        <dbReference type="ARBA" id="ARBA00022490"/>
    </source>
</evidence>
<feature type="region of interest" description="Disordered" evidence="12">
    <location>
        <begin position="562"/>
        <end position="643"/>
    </location>
</feature>
<feature type="active site" evidence="11">
    <location>
        <position position="295"/>
    </location>
</feature>
<feature type="compositionally biased region" description="Low complexity" evidence="12">
    <location>
        <begin position="54"/>
        <end position="63"/>
    </location>
</feature>
<dbReference type="Gene3D" id="1.25.40.20">
    <property type="entry name" value="Ankyrin repeat-containing domain"/>
    <property type="match status" value="1"/>
</dbReference>
<keyword evidence="4 11" id="KW-0540">Nuclease</keyword>
<evidence type="ECO:0000256" key="4">
    <source>
        <dbReference type="ARBA" id="ARBA00022722"/>
    </source>
</evidence>
<evidence type="ECO:0000256" key="8">
    <source>
        <dbReference type="ARBA" id="ARBA00023043"/>
    </source>
</evidence>
<feature type="region of interest" description="Disordered" evidence="12">
    <location>
        <begin position="416"/>
        <end position="447"/>
    </location>
</feature>
<evidence type="ECO:0000256" key="9">
    <source>
        <dbReference type="ARBA" id="ARBA00023054"/>
    </source>
</evidence>
<dbReference type="InterPro" id="IPR047139">
    <property type="entry name" value="ANKZ1/VMS1"/>
</dbReference>
<feature type="region of interest" description="Disordered" evidence="12">
    <location>
        <begin position="115"/>
        <end position="136"/>
    </location>
</feature>
<dbReference type="PROSITE" id="PS50088">
    <property type="entry name" value="ANK_REPEAT"/>
    <property type="match status" value="1"/>
</dbReference>
<dbReference type="EMBL" id="VXIT01000003">
    <property type="protein sequence ID" value="KAA6413888.1"/>
    <property type="molecule type" value="Genomic_DNA"/>
</dbReference>
<keyword evidence="9" id="KW-0175">Coiled coil</keyword>
<dbReference type="PROSITE" id="PS00028">
    <property type="entry name" value="ZINC_FINGER_C2H2_1"/>
    <property type="match status" value="1"/>
</dbReference>
<name>A0A5M8PYT9_9LECA</name>